<comment type="caution">
    <text evidence="2">The sequence shown here is derived from an EMBL/GenBank/DDBJ whole genome shotgun (WGS) entry which is preliminary data.</text>
</comment>
<name>A0A7M3SVD5_9ACTN</name>
<dbReference type="Proteomes" id="UP000444980">
    <property type="component" value="Unassembled WGS sequence"/>
</dbReference>
<gene>
    <name evidence="2" type="ORF">nbrc107697_06480</name>
</gene>
<keyword evidence="3" id="KW-1185">Reference proteome</keyword>
<dbReference type="OrthoDB" id="4500419at2"/>
<evidence type="ECO:0000256" key="1">
    <source>
        <dbReference type="SAM" id="MobiDB-lite"/>
    </source>
</evidence>
<feature type="region of interest" description="Disordered" evidence="1">
    <location>
        <begin position="66"/>
        <end position="86"/>
    </location>
</feature>
<dbReference type="RefSeq" id="WP_161926053.1">
    <property type="nucleotide sequence ID" value="NZ_BJOU01000001.1"/>
</dbReference>
<dbReference type="EMBL" id="BJOU01000001">
    <property type="protein sequence ID" value="GED96609.1"/>
    <property type="molecule type" value="Genomic_DNA"/>
</dbReference>
<evidence type="ECO:0000313" key="2">
    <source>
        <dbReference type="EMBL" id="GED96609.1"/>
    </source>
</evidence>
<dbReference type="AlphaFoldDB" id="A0A7M3SVD5"/>
<proteinExistence type="predicted"/>
<feature type="compositionally biased region" description="Basic residues" evidence="1">
    <location>
        <begin position="76"/>
        <end position="86"/>
    </location>
</feature>
<reference evidence="3" key="1">
    <citation type="submission" date="2019-06" db="EMBL/GenBank/DDBJ databases">
        <title>Gordonia isolated from sludge of a wastewater treatment plant.</title>
        <authorList>
            <person name="Tamura T."/>
            <person name="Aoyama K."/>
            <person name="Kang Y."/>
            <person name="Saito S."/>
            <person name="Akiyama N."/>
            <person name="Yazawa K."/>
            <person name="Gonoi T."/>
            <person name="Mikami Y."/>
        </authorList>
    </citation>
    <scope>NUCLEOTIDE SEQUENCE [LARGE SCALE GENOMIC DNA]</scope>
    <source>
        <strain evidence="3">NBRC 107697</strain>
    </source>
</reference>
<sequence>MLGSSAITVSVPRRTVIYATSAPAGTPEFEQFSAVTWATWLDDSHGNAPITTMLFRFEGADIVGASVLDPQPPPSPRRRGLFRRNR</sequence>
<organism evidence="2 3">
    <name type="scientific">Gordonia crocea</name>
    <dbReference type="NCBI Taxonomy" id="589162"/>
    <lineage>
        <taxon>Bacteria</taxon>
        <taxon>Bacillati</taxon>
        <taxon>Actinomycetota</taxon>
        <taxon>Actinomycetes</taxon>
        <taxon>Mycobacteriales</taxon>
        <taxon>Gordoniaceae</taxon>
        <taxon>Gordonia</taxon>
    </lineage>
</organism>
<evidence type="ECO:0000313" key="3">
    <source>
        <dbReference type="Proteomes" id="UP000444980"/>
    </source>
</evidence>
<protein>
    <submittedName>
        <fullName evidence="2">Uncharacterized protein</fullName>
    </submittedName>
</protein>
<accession>A0A7M3SVD5</accession>